<evidence type="ECO:0000256" key="10">
    <source>
        <dbReference type="ARBA" id="ARBA00022989"/>
    </source>
</evidence>
<dbReference type="Proteomes" id="UP001292094">
    <property type="component" value="Unassembled WGS sequence"/>
</dbReference>
<dbReference type="PROSITE" id="PS50011">
    <property type="entry name" value="PROTEIN_KINASE_DOM"/>
    <property type="match status" value="1"/>
</dbReference>
<evidence type="ECO:0000256" key="9">
    <source>
        <dbReference type="ARBA" id="ARBA00022840"/>
    </source>
</evidence>
<dbReference type="InterPro" id="IPR000719">
    <property type="entry name" value="Prot_kinase_dom"/>
</dbReference>
<keyword evidence="6" id="KW-0732">Signal</keyword>
<dbReference type="GO" id="GO:0005886">
    <property type="term" value="C:plasma membrane"/>
    <property type="evidence" value="ECO:0007669"/>
    <property type="project" value="UniProtKB-SubCell"/>
</dbReference>
<dbReference type="PANTHER" id="PTHR24416:SF349">
    <property type="entry name" value="TYROSINE-PROTEIN KINASE RYK"/>
    <property type="match status" value="1"/>
</dbReference>
<protein>
    <recommendedName>
        <fullName evidence="2">receptor protein-tyrosine kinase</fullName>
        <ecNumber evidence="2">2.7.10.1</ecNumber>
    </recommendedName>
</protein>
<dbReference type="InterPro" id="IPR008266">
    <property type="entry name" value="Tyr_kinase_AS"/>
</dbReference>
<dbReference type="EC" id="2.7.10.1" evidence="2"/>
<feature type="compositionally biased region" description="Basic and acidic residues" evidence="15">
    <location>
        <begin position="200"/>
        <end position="211"/>
    </location>
</feature>
<accession>A0AAE1TMU4</accession>
<evidence type="ECO:0000256" key="14">
    <source>
        <dbReference type="ARBA" id="ARBA00023180"/>
    </source>
</evidence>
<dbReference type="SUPFAM" id="SSF56112">
    <property type="entry name" value="Protein kinase-like (PK-like)"/>
    <property type="match status" value="1"/>
</dbReference>
<evidence type="ECO:0000256" key="4">
    <source>
        <dbReference type="ARBA" id="ARBA00022679"/>
    </source>
</evidence>
<evidence type="ECO:0000259" key="17">
    <source>
        <dbReference type="PROSITE" id="PS50011"/>
    </source>
</evidence>
<keyword evidence="4" id="KW-0808">Transferase</keyword>
<evidence type="ECO:0000256" key="3">
    <source>
        <dbReference type="ARBA" id="ARBA00022553"/>
    </source>
</evidence>
<evidence type="ECO:0000256" key="1">
    <source>
        <dbReference type="ARBA" id="ARBA00004162"/>
    </source>
</evidence>
<keyword evidence="14" id="KW-0325">Glycoprotein</keyword>
<dbReference type="Gene3D" id="3.30.200.20">
    <property type="entry name" value="Phosphorylase Kinase, domain 1"/>
    <property type="match status" value="1"/>
</dbReference>
<evidence type="ECO:0000256" key="13">
    <source>
        <dbReference type="ARBA" id="ARBA00023170"/>
    </source>
</evidence>
<keyword evidence="10 16" id="KW-1133">Transmembrane helix</keyword>
<keyword evidence="13" id="KW-0675">Receptor</keyword>
<organism evidence="18 19">
    <name type="scientific">Petrolisthes manimaculis</name>
    <dbReference type="NCBI Taxonomy" id="1843537"/>
    <lineage>
        <taxon>Eukaryota</taxon>
        <taxon>Metazoa</taxon>
        <taxon>Ecdysozoa</taxon>
        <taxon>Arthropoda</taxon>
        <taxon>Crustacea</taxon>
        <taxon>Multicrustacea</taxon>
        <taxon>Malacostraca</taxon>
        <taxon>Eumalacostraca</taxon>
        <taxon>Eucarida</taxon>
        <taxon>Decapoda</taxon>
        <taxon>Pleocyemata</taxon>
        <taxon>Anomura</taxon>
        <taxon>Galatheoidea</taxon>
        <taxon>Porcellanidae</taxon>
        <taxon>Petrolisthes</taxon>
    </lineage>
</organism>
<comment type="caution">
    <text evidence="18">The sequence shown here is derived from an EMBL/GenBank/DDBJ whole genome shotgun (WGS) entry which is preliminary data.</text>
</comment>
<dbReference type="GO" id="GO:0007169">
    <property type="term" value="P:cell surface receptor protein tyrosine kinase signaling pathway"/>
    <property type="evidence" value="ECO:0007669"/>
    <property type="project" value="TreeGrafter"/>
</dbReference>
<dbReference type="PANTHER" id="PTHR24416">
    <property type="entry name" value="TYROSINE-PROTEIN KINASE RECEPTOR"/>
    <property type="match status" value="1"/>
</dbReference>
<dbReference type="EMBL" id="JAWZYT010005995">
    <property type="protein sequence ID" value="KAK4289084.1"/>
    <property type="molecule type" value="Genomic_DNA"/>
</dbReference>
<dbReference type="InterPro" id="IPR050122">
    <property type="entry name" value="RTK"/>
</dbReference>
<name>A0AAE1TMU4_9EUCA</name>
<dbReference type="GO" id="GO:0010976">
    <property type="term" value="P:positive regulation of neuron projection development"/>
    <property type="evidence" value="ECO:0007669"/>
    <property type="project" value="TreeGrafter"/>
</dbReference>
<keyword evidence="7" id="KW-0547">Nucleotide-binding</keyword>
<evidence type="ECO:0000256" key="8">
    <source>
        <dbReference type="ARBA" id="ARBA00022777"/>
    </source>
</evidence>
<evidence type="ECO:0000256" key="11">
    <source>
        <dbReference type="ARBA" id="ARBA00023136"/>
    </source>
</evidence>
<evidence type="ECO:0000256" key="5">
    <source>
        <dbReference type="ARBA" id="ARBA00022692"/>
    </source>
</evidence>
<evidence type="ECO:0000313" key="18">
    <source>
        <dbReference type="EMBL" id="KAK4289084.1"/>
    </source>
</evidence>
<feature type="compositionally biased region" description="Pro residues" evidence="15">
    <location>
        <begin position="166"/>
        <end position="195"/>
    </location>
</feature>
<evidence type="ECO:0000256" key="6">
    <source>
        <dbReference type="ARBA" id="ARBA00022729"/>
    </source>
</evidence>
<dbReference type="InterPro" id="IPR001245">
    <property type="entry name" value="Ser-Thr/Tyr_kinase_cat_dom"/>
</dbReference>
<keyword evidence="3" id="KW-0597">Phosphoprotein</keyword>
<dbReference type="GO" id="GO:0043235">
    <property type="term" value="C:receptor complex"/>
    <property type="evidence" value="ECO:0007669"/>
    <property type="project" value="TreeGrafter"/>
</dbReference>
<keyword evidence="9" id="KW-0067">ATP-binding</keyword>
<evidence type="ECO:0000256" key="2">
    <source>
        <dbReference type="ARBA" id="ARBA00011902"/>
    </source>
</evidence>
<keyword evidence="12" id="KW-0829">Tyrosine-protein kinase</keyword>
<dbReference type="PROSITE" id="PS00109">
    <property type="entry name" value="PROTEIN_KINASE_TYR"/>
    <property type="match status" value="1"/>
</dbReference>
<dbReference type="GO" id="GO:0007409">
    <property type="term" value="P:axonogenesis"/>
    <property type="evidence" value="ECO:0007669"/>
    <property type="project" value="TreeGrafter"/>
</dbReference>
<keyword evidence="8" id="KW-0418">Kinase</keyword>
<dbReference type="GO" id="GO:0004714">
    <property type="term" value="F:transmembrane receptor protein tyrosine kinase activity"/>
    <property type="evidence" value="ECO:0007669"/>
    <property type="project" value="UniProtKB-EC"/>
</dbReference>
<sequence length="497" mass="54995">MLKCWSTFTSTLHTTDHTTPPPLLSRGRKYVLKEHAPRNESVYLRPEWASTSLGSLYLAVAAAATATVLVLTLAAVLYLRGKTNRTRGSLTCRYYSGPGYVGAGGTGGGQCWGRNHYVRRGTTFTQEQLLRHHRLLQKGPHLGHNPCGQMEVLVRGEGEVGVNPSTMPPPPSPRCTPSPTPQPTPSQPPDTPTPPAASWRDPRTMDHSEKARQLAIDRWKIEVGEVVAEGTFGRVHKGVYRDPYARAALTVILKTVTGEASSSQARLAVREGLLLAGLHHQHLLPVLGVCLTDPRHPLLLYPHLGLSNLKTYLLGCGRGSGEGGTKLLTRDVVHVAIQVCLGLIHLHHNRLLHKDVATRNCLIDSELQVRVSDTALSRDLFPRDYHCLGDNENRPVKWLSLEALVHKQFTPANDVWMFGVLLWELTTLGQQPYVEVDPFEMAGYLRDGYRLAQPNNCPDELFGMMARCWAPAPEDRATLPHLLSCLQDFYSALGKYI</sequence>
<reference evidence="18" key="1">
    <citation type="submission" date="2023-11" db="EMBL/GenBank/DDBJ databases">
        <title>Genome assemblies of two species of porcelain crab, Petrolisthes cinctipes and Petrolisthes manimaculis (Anomura: Porcellanidae).</title>
        <authorList>
            <person name="Angst P."/>
        </authorList>
    </citation>
    <scope>NUCLEOTIDE SEQUENCE</scope>
    <source>
        <strain evidence="18">PB745_02</strain>
        <tissue evidence="18">Gill</tissue>
    </source>
</reference>
<keyword evidence="19" id="KW-1185">Reference proteome</keyword>
<dbReference type="Gene3D" id="1.10.510.10">
    <property type="entry name" value="Transferase(Phosphotransferase) domain 1"/>
    <property type="match status" value="1"/>
</dbReference>
<dbReference type="Pfam" id="PF07714">
    <property type="entry name" value="PK_Tyr_Ser-Thr"/>
    <property type="match status" value="1"/>
</dbReference>
<keyword evidence="5 16" id="KW-0812">Transmembrane</keyword>
<dbReference type="FunFam" id="1.10.510.10:FF:000165">
    <property type="entry name" value="Tyrosine-protein kinase RYK"/>
    <property type="match status" value="1"/>
</dbReference>
<feature type="region of interest" description="Disordered" evidence="15">
    <location>
        <begin position="159"/>
        <end position="211"/>
    </location>
</feature>
<dbReference type="PRINTS" id="PR00109">
    <property type="entry name" value="TYRKINASE"/>
</dbReference>
<evidence type="ECO:0000256" key="12">
    <source>
        <dbReference type="ARBA" id="ARBA00023137"/>
    </source>
</evidence>
<comment type="subcellular location">
    <subcellularLocation>
        <location evidence="1">Cell membrane</location>
        <topology evidence="1">Single-pass membrane protein</topology>
    </subcellularLocation>
</comment>
<gene>
    <name evidence="18" type="ORF">Pmani_037936</name>
</gene>
<dbReference type="GO" id="GO:0005524">
    <property type="term" value="F:ATP binding"/>
    <property type="evidence" value="ECO:0007669"/>
    <property type="project" value="UniProtKB-KW"/>
</dbReference>
<feature type="transmembrane region" description="Helical" evidence="16">
    <location>
        <begin position="56"/>
        <end position="79"/>
    </location>
</feature>
<keyword evidence="11 16" id="KW-0472">Membrane</keyword>
<feature type="domain" description="Protein kinase" evidence="17">
    <location>
        <begin position="221"/>
        <end position="490"/>
    </location>
</feature>
<evidence type="ECO:0000256" key="7">
    <source>
        <dbReference type="ARBA" id="ARBA00022741"/>
    </source>
</evidence>
<proteinExistence type="predicted"/>
<dbReference type="AlphaFoldDB" id="A0AAE1TMU4"/>
<evidence type="ECO:0000313" key="19">
    <source>
        <dbReference type="Proteomes" id="UP001292094"/>
    </source>
</evidence>
<dbReference type="InterPro" id="IPR011009">
    <property type="entry name" value="Kinase-like_dom_sf"/>
</dbReference>
<dbReference type="GO" id="GO:0051897">
    <property type="term" value="P:positive regulation of phosphatidylinositol 3-kinase/protein kinase B signal transduction"/>
    <property type="evidence" value="ECO:0007669"/>
    <property type="project" value="TreeGrafter"/>
</dbReference>
<evidence type="ECO:0000256" key="16">
    <source>
        <dbReference type="SAM" id="Phobius"/>
    </source>
</evidence>
<evidence type="ECO:0000256" key="15">
    <source>
        <dbReference type="SAM" id="MobiDB-lite"/>
    </source>
</evidence>